<dbReference type="EMBL" id="JBDODL010000326">
    <property type="protein sequence ID" value="MES1919559.1"/>
    <property type="molecule type" value="Genomic_DNA"/>
</dbReference>
<name>A0ABV2AJC2_9EUKA</name>
<evidence type="ECO:0000256" key="1">
    <source>
        <dbReference type="ARBA" id="ARBA00009466"/>
    </source>
</evidence>
<protein>
    <submittedName>
        <fullName evidence="4">Exportin-5</fullName>
    </submittedName>
</protein>
<dbReference type="PANTHER" id="PTHR11223">
    <property type="entry name" value="EXPORTIN 1/5"/>
    <property type="match status" value="1"/>
</dbReference>
<gene>
    <name evidence="4" type="primary">XPO5</name>
    <name evidence="4" type="ORF">MHBO_001368</name>
</gene>
<dbReference type="Proteomes" id="UP001439008">
    <property type="component" value="Unassembled WGS sequence"/>
</dbReference>
<feature type="domain" description="Importin N-terminal" evidence="2">
    <location>
        <begin position="31"/>
        <end position="96"/>
    </location>
</feature>
<dbReference type="InterPro" id="IPR011989">
    <property type="entry name" value="ARM-like"/>
</dbReference>
<dbReference type="Pfam" id="PF03810">
    <property type="entry name" value="IBN_N"/>
    <property type="match status" value="1"/>
</dbReference>
<dbReference type="InterPro" id="IPR001494">
    <property type="entry name" value="Importin-beta_N"/>
</dbReference>
<dbReference type="InterPro" id="IPR016024">
    <property type="entry name" value="ARM-type_fold"/>
</dbReference>
<comment type="caution">
    <text evidence="4">The sequence shown here is derived from an EMBL/GenBank/DDBJ whole genome shotgun (WGS) entry which is preliminary data.</text>
</comment>
<evidence type="ECO:0000313" key="5">
    <source>
        <dbReference type="Proteomes" id="UP001439008"/>
    </source>
</evidence>
<sequence length="343" mass="39657">MDSDTAKNIAMIKEAVLIHHNNPNTEAFKNAHLFLQKFRSDPSCINICLQICSIHESDEIRHFGLQTINMTINSHWKSFSPDQLSTIKEMCTKLITQGSKSVLQEKNYLKEKIVEIVCSVAINGWPNKWPNFFKDLLKISDHSESSLELVLKVLQNLRIETEINFKLPLLRRENIKQSLKSYNGEIYGLVEATFQGCVQNLKNVKTDSNNKMESVALSEALINSALDCLNPNIQFPMEYIFRDEMVDLLCLLCKQPAFFKKSMRCLTLICSKKHIVPQNISSKLYRDKVFLVWQTAIEILEAIISQNHKMDDFEQHLELCVDVIKFLIVNHKKITYRKSQNSF</sequence>
<dbReference type="InterPro" id="IPR013598">
    <property type="entry name" value="Exportin-1/Importin-b-like"/>
</dbReference>
<dbReference type="SUPFAM" id="SSF48371">
    <property type="entry name" value="ARM repeat"/>
    <property type="match status" value="1"/>
</dbReference>
<evidence type="ECO:0000259" key="2">
    <source>
        <dbReference type="Pfam" id="PF03810"/>
    </source>
</evidence>
<dbReference type="PANTHER" id="PTHR11223:SF3">
    <property type="entry name" value="EXPORTIN-5"/>
    <property type="match status" value="1"/>
</dbReference>
<proteinExistence type="inferred from homology"/>
<dbReference type="Gene3D" id="1.25.10.10">
    <property type="entry name" value="Leucine-rich Repeat Variant"/>
    <property type="match status" value="1"/>
</dbReference>
<evidence type="ECO:0000313" key="4">
    <source>
        <dbReference type="EMBL" id="MES1919559.1"/>
    </source>
</evidence>
<feature type="domain" description="Exportin-1/Importin-beta-like" evidence="3">
    <location>
        <begin position="107"/>
        <end position="266"/>
    </location>
</feature>
<reference evidence="4 5" key="1">
    <citation type="journal article" date="2024" name="BMC Biol.">
        <title>Comparative genomics of Ascetosporea gives new insight into the evolutionary basis for animal parasitism in Rhizaria.</title>
        <authorList>
            <person name="Hiltunen Thoren M."/>
            <person name="Onut-Brannstrom I."/>
            <person name="Alfjorden A."/>
            <person name="Peckova H."/>
            <person name="Swords F."/>
            <person name="Hooper C."/>
            <person name="Holzer A.S."/>
            <person name="Bass D."/>
            <person name="Burki F."/>
        </authorList>
    </citation>
    <scope>NUCLEOTIDE SEQUENCE [LARGE SCALE GENOMIC DNA]</scope>
    <source>
        <strain evidence="4">20-A016</strain>
    </source>
</reference>
<keyword evidence="5" id="KW-1185">Reference proteome</keyword>
<comment type="similarity">
    <text evidence="1">Belongs to the exportin family.</text>
</comment>
<dbReference type="Pfam" id="PF08389">
    <property type="entry name" value="Xpo1"/>
    <property type="match status" value="1"/>
</dbReference>
<organism evidence="4 5">
    <name type="scientific">Bonamia ostreae</name>
    <dbReference type="NCBI Taxonomy" id="126728"/>
    <lineage>
        <taxon>Eukaryota</taxon>
        <taxon>Sar</taxon>
        <taxon>Rhizaria</taxon>
        <taxon>Endomyxa</taxon>
        <taxon>Ascetosporea</taxon>
        <taxon>Haplosporida</taxon>
        <taxon>Bonamia</taxon>
    </lineage>
</organism>
<accession>A0ABV2AJC2</accession>
<evidence type="ECO:0000259" key="3">
    <source>
        <dbReference type="Pfam" id="PF08389"/>
    </source>
</evidence>
<dbReference type="InterPro" id="IPR045065">
    <property type="entry name" value="XPO1/5"/>
</dbReference>